<protein>
    <submittedName>
        <fullName evidence="1">Uncharacterized protein</fullName>
    </submittedName>
</protein>
<accession>A0AAD0PQN5</accession>
<dbReference type="AlphaFoldDB" id="A0AAD0PQN5"/>
<evidence type="ECO:0000313" key="2">
    <source>
        <dbReference type="Proteomes" id="UP000006426"/>
    </source>
</evidence>
<evidence type="ECO:0000313" key="1">
    <source>
        <dbReference type="EMBL" id="AXH53984.1"/>
    </source>
</evidence>
<reference evidence="1 2" key="1">
    <citation type="journal article" date="2011" name="PLoS Pathog.">
        <title>Dynamic evolution of pathogenicity revealed by sequencing and comparative genomics of 19 Pseudomonas syringae isolates.</title>
        <authorList>
            <person name="Baltrus D.A."/>
            <person name="Nishimura M.T."/>
            <person name="Romanchuk A."/>
            <person name="Chang J.H."/>
            <person name="Mukhtar M.S."/>
            <person name="Cherkis K."/>
            <person name="Roach J."/>
            <person name="Grant S.R."/>
            <person name="Jones C.D."/>
            <person name="Dangl J.L."/>
        </authorList>
    </citation>
    <scope>NUCLEOTIDE SEQUENCE [LARGE SCALE GENOMIC DNA]</scope>
    <source>
        <strain evidence="1 2">M301315</strain>
    </source>
</reference>
<dbReference type="Proteomes" id="UP000006426">
    <property type="component" value="Chromosome"/>
</dbReference>
<organism evidence="1 2">
    <name type="scientific">Pseudomonas amygdali pv. lachrymans str. M301315</name>
    <dbReference type="NCBI Taxonomy" id="629260"/>
    <lineage>
        <taxon>Bacteria</taxon>
        <taxon>Pseudomonadati</taxon>
        <taxon>Pseudomonadota</taxon>
        <taxon>Gammaproteobacteria</taxon>
        <taxon>Pseudomonadales</taxon>
        <taxon>Pseudomonadaceae</taxon>
        <taxon>Pseudomonas</taxon>
        <taxon>Pseudomonas amygdali</taxon>
    </lineage>
</organism>
<dbReference type="EMBL" id="CP031225">
    <property type="protein sequence ID" value="AXH53984.1"/>
    <property type="molecule type" value="Genomic_DNA"/>
</dbReference>
<sequence length="59" mass="7004">MRLALYPTFVGAARATLRSFAKGPVYSSKIYRLNYRLREQVRSHCRFLPSLPLRFQPRF</sequence>
<gene>
    <name evidence="1" type="ORF">PLA107_000475</name>
</gene>
<proteinExistence type="predicted"/>
<name>A0AAD0PQN5_PSEAV</name>